<name>A0A4P6YRV7_9LACO</name>
<dbReference type="RefSeq" id="WP_133362451.1">
    <property type="nucleotide sequence ID" value="NZ_CP037940.1"/>
</dbReference>
<keyword evidence="3" id="KW-1185">Reference proteome</keyword>
<dbReference type="InterPro" id="IPR018913">
    <property type="entry name" value="BppU_N"/>
</dbReference>
<evidence type="ECO:0000259" key="1">
    <source>
        <dbReference type="Pfam" id="PF10651"/>
    </source>
</evidence>
<evidence type="ECO:0000313" key="2">
    <source>
        <dbReference type="EMBL" id="QBO35371.1"/>
    </source>
</evidence>
<dbReference type="Proteomes" id="UP000292886">
    <property type="component" value="Chromosome"/>
</dbReference>
<dbReference type="Pfam" id="PF10651">
    <property type="entry name" value="BppU_N"/>
    <property type="match status" value="1"/>
</dbReference>
<accession>A0A4P6YRV7</accession>
<dbReference type="AlphaFoldDB" id="A0A4P6YRV7"/>
<reference evidence="3" key="1">
    <citation type="submission" date="2019-03" db="EMBL/GenBank/DDBJ databases">
        <title>Weissella sp. 26KH-42 Genome sequencing.</title>
        <authorList>
            <person name="Heo J."/>
            <person name="Kim S.-J."/>
            <person name="Kim J.-S."/>
            <person name="Hong S.-B."/>
            <person name="Kwon S.-W."/>
        </authorList>
    </citation>
    <scope>NUCLEOTIDE SEQUENCE [LARGE SCALE GENOMIC DNA]</scope>
    <source>
        <strain evidence="3">26KH-42</strain>
    </source>
</reference>
<gene>
    <name evidence="2" type="ORF">EQG49_02265</name>
</gene>
<feature type="domain" description="BppU N-terminal" evidence="1">
    <location>
        <begin position="1"/>
        <end position="138"/>
    </location>
</feature>
<proteinExistence type="predicted"/>
<organism evidence="2 3">
    <name type="scientific">Periweissella cryptocerci</name>
    <dbReference type="NCBI Taxonomy" id="2506420"/>
    <lineage>
        <taxon>Bacteria</taxon>
        <taxon>Bacillati</taxon>
        <taxon>Bacillota</taxon>
        <taxon>Bacilli</taxon>
        <taxon>Lactobacillales</taxon>
        <taxon>Lactobacillaceae</taxon>
        <taxon>Periweissella</taxon>
    </lineage>
</organism>
<dbReference type="EMBL" id="CP037940">
    <property type="protein sequence ID" value="QBO35371.1"/>
    <property type="molecule type" value="Genomic_DNA"/>
</dbReference>
<evidence type="ECO:0000313" key="3">
    <source>
        <dbReference type="Proteomes" id="UP000292886"/>
    </source>
</evidence>
<dbReference type="KEGG" id="wei:EQG49_02265"/>
<dbReference type="Gene3D" id="2.60.40.3350">
    <property type="match status" value="1"/>
</dbReference>
<sequence length="251" mass="26834">MTQTLTIDLDKRNVTSDRVLVRQDETGNKVAVNIVEGGKAYSLEGKTVSFKGNDANGQLQLGTAVVSDDGTQAIYTFTAENVAVIGTYGLAYFYIVDADGETITSGTFKLKVLPQSELNPTQATFYVSKLDELITAFETAIANGAQVPQAPTIDLTETLAGYAPISYVNEAVAGLVDAEYMNIAIDSAIDLAVDSVNESVDEKLTAKADSEDVFTKDEIYVLLENTADNLSEDFLEMTGNIETALAAILEA</sequence>
<protein>
    <submittedName>
        <fullName evidence="2">DUF2479 domain-containing protein</fullName>
    </submittedName>
</protein>